<evidence type="ECO:0000313" key="1">
    <source>
        <dbReference type="EMBL" id="CAG8599420.1"/>
    </source>
</evidence>
<sequence>MSALRCRGNVELSDNLFRSLITCRDEIPENRDLSNEQPYSLKALHELLNSRLWSASVAIVTLKISLWNW</sequence>
<dbReference type="Proteomes" id="UP000789366">
    <property type="component" value="Unassembled WGS sequence"/>
</dbReference>
<proteinExistence type="predicted"/>
<name>A0ACA9MMA0_9GLOM</name>
<comment type="caution">
    <text evidence="1">The sequence shown here is derived from an EMBL/GenBank/DDBJ whole genome shotgun (WGS) entry which is preliminary data.</text>
</comment>
<reference evidence="1" key="1">
    <citation type="submission" date="2021-06" db="EMBL/GenBank/DDBJ databases">
        <authorList>
            <person name="Kallberg Y."/>
            <person name="Tangrot J."/>
            <person name="Rosling A."/>
        </authorList>
    </citation>
    <scope>NUCLEOTIDE SEQUENCE</scope>
    <source>
        <strain evidence="1">28 12/20/2015</strain>
    </source>
</reference>
<keyword evidence="2" id="KW-1185">Reference proteome</keyword>
<gene>
    <name evidence="1" type="ORF">SPELUC_LOCUS7054</name>
</gene>
<organism evidence="1 2">
    <name type="scientific">Cetraspora pellucida</name>
    <dbReference type="NCBI Taxonomy" id="1433469"/>
    <lineage>
        <taxon>Eukaryota</taxon>
        <taxon>Fungi</taxon>
        <taxon>Fungi incertae sedis</taxon>
        <taxon>Mucoromycota</taxon>
        <taxon>Glomeromycotina</taxon>
        <taxon>Glomeromycetes</taxon>
        <taxon>Diversisporales</taxon>
        <taxon>Gigasporaceae</taxon>
        <taxon>Cetraspora</taxon>
    </lineage>
</organism>
<dbReference type="EMBL" id="CAJVPW010008994">
    <property type="protein sequence ID" value="CAG8599420.1"/>
    <property type="molecule type" value="Genomic_DNA"/>
</dbReference>
<feature type="non-terminal residue" evidence="1">
    <location>
        <position position="69"/>
    </location>
</feature>
<protein>
    <submittedName>
        <fullName evidence="1">7358_t:CDS:1</fullName>
    </submittedName>
</protein>
<accession>A0ACA9MMA0</accession>
<evidence type="ECO:0000313" key="2">
    <source>
        <dbReference type="Proteomes" id="UP000789366"/>
    </source>
</evidence>